<dbReference type="EMBL" id="KI668898">
    <property type="protein sequence ID" value="ETN70758.1"/>
    <property type="molecule type" value="Genomic_DNA"/>
</dbReference>
<dbReference type="Gene3D" id="3.60.10.10">
    <property type="entry name" value="Endonuclease/exonuclease/phosphatase"/>
    <property type="match status" value="1"/>
</dbReference>
<dbReference type="SUPFAM" id="SSF56219">
    <property type="entry name" value="DNase I-like"/>
    <property type="match status" value="1"/>
</dbReference>
<evidence type="ECO:0008006" key="4">
    <source>
        <dbReference type="Google" id="ProtNLM"/>
    </source>
</evidence>
<dbReference type="PANTHER" id="PTHR12997">
    <property type="entry name" value="TYPE I INOSITOL-1,4,5-TRISPHOSPHATE 5-PHOSPHATASE"/>
    <property type="match status" value="1"/>
</dbReference>
<proteinExistence type="predicted"/>
<dbReference type="GO" id="GO:0004445">
    <property type="term" value="F:inositol-polyphosphate 5-phosphatase activity"/>
    <property type="evidence" value="ECO:0007669"/>
    <property type="project" value="InterPro"/>
</dbReference>
<reference evidence="3" key="1">
    <citation type="journal article" date="2014" name="Nat. Genet.">
        <title>Genome of the human hookworm Necator americanus.</title>
        <authorList>
            <person name="Tang Y.T."/>
            <person name="Gao X."/>
            <person name="Rosa B.A."/>
            <person name="Abubucker S."/>
            <person name="Hallsworth-Pepin K."/>
            <person name="Martin J."/>
            <person name="Tyagi R."/>
            <person name="Heizer E."/>
            <person name="Zhang X."/>
            <person name="Bhonagiri-Palsikar V."/>
            <person name="Minx P."/>
            <person name="Warren W.C."/>
            <person name="Wang Q."/>
            <person name="Zhan B."/>
            <person name="Hotez P.J."/>
            <person name="Sternberg P.W."/>
            <person name="Dougall A."/>
            <person name="Gaze S.T."/>
            <person name="Mulvenna J."/>
            <person name="Sotillo J."/>
            <person name="Ranganathan S."/>
            <person name="Rabelo E.M."/>
            <person name="Wilson R.K."/>
            <person name="Felgner P.L."/>
            <person name="Bethony J."/>
            <person name="Hawdon J.M."/>
            <person name="Gasser R.B."/>
            <person name="Loukas A."/>
            <person name="Mitreva M."/>
        </authorList>
    </citation>
    <scope>NUCLEOTIDE SEQUENCE [LARGE SCALE GENOMIC DNA]</scope>
</reference>
<name>W2SMN8_NECAM</name>
<organism evidence="2 3">
    <name type="scientific">Necator americanus</name>
    <name type="common">Human hookworm</name>
    <dbReference type="NCBI Taxonomy" id="51031"/>
    <lineage>
        <taxon>Eukaryota</taxon>
        <taxon>Metazoa</taxon>
        <taxon>Ecdysozoa</taxon>
        <taxon>Nematoda</taxon>
        <taxon>Chromadorea</taxon>
        <taxon>Rhabditida</taxon>
        <taxon>Rhabditina</taxon>
        <taxon>Rhabditomorpha</taxon>
        <taxon>Strongyloidea</taxon>
        <taxon>Ancylostomatidae</taxon>
        <taxon>Bunostominae</taxon>
        <taxon>Necator</taxon>
    </lineage>
</organism>
<dbReference type="InterPro" id="IPR039737">
    <property type="entry name" value="INPP5A"/>
</dbReference>
<keyword evidence="1" id="KW-0378">Hydrolase</keyword>
<evidence type="ECO:0000256" key="1">
    <source>
        <dbReference type="ARBA" id="ARBA00022801"/>
    </source>
</evidence>
<gene>
    <name evidence="2" type="ORF">NECAME_14546</name>
</gene>
<dbReference type="PANTHER" id="PTHR12997:SF2">
    <property type="entry name" value="INOSITOL POLYPHOSPHATE-5-PHOSPHATASE A"/>
    <property type="match status" value="1"/>
</dbReference>
<dbReference type="KEGG" id="nai:NECAME_14546"/>
<sequence length="83" mass="9438">MPGQWRRQINFFVISITIYPWSENPDESEVMMKTRPPAWCDRVLMNATAFTVVKKGNPIYSSFGKDVCTGDHKPVALAFSLDV</sequence>
<dbReference type="AlphaFoldDB" id="W2SMN8"/>
<dbReference type="OMA" id="SITIYPW"/>
<keyword evidence="3" id="KW-1185">Reference proteome</keyword>
<dbReference type="OrthoDB" id="5780965at2759"/>
<accession>W2SMN8</accession>
<dbReference type="InterPro" id="IPR036691">
    <property type="entry name" value="Endo/exonu/phosph_ase_sf"/>
</dbReference>
<evidence type="ECO:0000313" key="3">
    <source>
        <dbReference type="Proteomes" id="UP000053676"/>
    </source>
</evidence>
<protein>
    <recommendedName>
        <fullName evidence="4">Inositol polyphosphate-related phosphatase domain-containing protein</fullName>
    </recommendedName>
</protein>
<evidence type="ECO:0000313" key="2">
    <source>
        <dbReference type="EMBL" id="ETN70758.1"/>
    </source>
</evidence>
<dbReference type="Proteomes" id="UP000053676">
    <property type="component" value="Unassembled WGS sequence"/>
</dbReference>